<dbReference type="KEGG" id="bact:AB656_04025"/>
<proteinExistence type="predicted"/>
<dbReference type="Proteomes" id="UP000029015">
    <property type="component" value="Unassembled WGS sequence"/>
</dbReference>
<keyword evidence="2" id="KW-1185">Reference proteome</keyword>
<reference evidence="1 2" key="1">
    <citation type="submission" date="2014-03" db="EMBL/GenBank/DDBJ databases">
        <title>Genomics of Bifidobacteria.</title>
        <authorList>
            <person name="Ventura M."/>
            <person name="Milani C."/>
            <person name="Lugli G.A."/>
        </authorList>
    </citation>
    <scope>NUCLEOTIDE SEQUENCE [LARGE SCALE GENOMIC DNA]</scope>
    <source>
        <strain evidence="1 2">DSM 22766</strain>
    </source>
</reference>
<accession>A0A086Z1I0</accession>
<dbReference type="EMBL" id="JGYK01000001">
    <property type="protein sequence ID" value="KFI40380.1"/>
    <property type="molecule type" value="Genomic_DNA"/>
</dbReference>
<name>A0A086Z1I0_9BIFI</name>
<gene>
    <name evidence="1" type="ORF">BACT_1082</name>
</gene>
<protein>
    <recommendedName>
        <fullName evidence="3">PhnA protein</fullName>
    </recommendedName>
</protein>
<dbReference type="eggNOG" id="ENOG5031S3T">
    <property type="taxonomic scope" value="Bacteria"/>
</dbReference>
<dbReference type="STRING" id="1437605.AB656_04025"/>
<evidence type="ECO:0000313" key="2">
    <source>
        <dbReference type="Proteomes" id="UP000029015"/>
    </source>
</evidence>
<dbReference type="PATRIC" id="fig|1437605.7.peg.830"/>
<sequence>MSQCMTCPVCIRGPRGPLCEEHRHDLARILRGLRTGMYELRAVADRKVRLGGGGGGARPAFAPTPMDLSAADLYDQVEDVIQDVAGDIGLWGGRAQKLLRELTNRQGRLWDAPNSGRDYRDLADALRQVSERLSTPGERIVYGHCLNPACKTALSGAPGEPTVVCPECGSTWSVKALTEARRRRFEGRTITGTPARIASWVKANAGVPVKGQDVRNWLRRGRLGRSRKVGRGVYECDLSELLDCAQGVHPGPKRLS</sequence>
<evidence type="ECO:0000313" key="1">
    <source>
        <dbReference type="EMBL" id="KFI40380.1"/>
    </source>
</evidence>
<comment type="caution">
    <text evidence="1">The sequence shown here is derived from an EMBL/GenBank/DDBJ whole genome shotgun (WGS) entry which is preliminary data.</text>
</comment>
<evidence type="ECO:0008006" key="3">
    <source>
        <dbReference type="Google" id="ProtNLM"/>
    </source>
</evidence>
<dbReference type="RefSeq" id="WP_033504759.1">
    <property type="nucleotide sequence ID" value="NZ_CP011786.1"/>
</dbReference>
<dbReference type="AlphaFoldDB" id="A0A086Z1I0"/>
<dbReference type="OrthoDB" id="3236268at2"/>
<organism evidence="1 2">
    <name type="scientific">Bifidobacterium actinocoloniiforme DSM 22766</name>
    <dbReference type="NCBI Taxonomy" id="1437605"/>
    <lineage>
        <taxon>Bacteria</taxon>
        <taxon>Bacillati</taxon>
        <taxon>Actinomycetota</taxon>
        <taxon>Actinomycetes</taxon>
        <taxon>Bifidobacteriales</taxon>
        <taxon>Bifidobacteriaceae</taxon>
        <taxon>Bifidobacterium</taxon>
    </lineage>
</organism>